<accession>A0A1H7NNC3</accession>
<evidence type="ECO:0000313" key="1">
    <source>
        <dbReference type="EMBL" id="SEL24498.1"/>
    </source>
</evidence>
<sequence>MSEGHMNFPECCGYCPHRQRFSAACNHELRQSLVFELAAAEKSCPVFDDWHAREMSRLERELPTGADR</sequence>
<dbReference type="RefSeq" id="WP_139198339.1">
    <property type="nucleotide sequence ID" value="NZ_FOAD01000003.1"/>
</dbReference>
<proteinExistence type="predicted"/>
<gene>
    <name evidence="1" type="ORF">SAMN04488691_103371</name>
</gene>
<evidence type="ECO:0000313" key="2">
    <source>
        <dbReference type="Proteomes" id="UP000183894"/>
    </source>
</evidence>
<protein>
    <submittedName>
        <fullName evidence="1">Uncharacterized protein</fullName>
    </submittedName>
</protein>
<reference evidence="1 2" key="1">
    <citation type="submission" date="2016-10" db="EMBL/GenBank/DDBJ databases">
        <authorList>
            <person name="de Groot N.N."/>
        </authorList>
    </citation>
    <scope>NUCLEOTIDE SEQUENCE [LARGE SCALE GENOMIC DNA]</scope>
    <source>
        <strain evidence="1 2">CDM_5</strain>
    </source>
</reference>
<dbReference type="OrthoDB" id="295310at2157"/>
<dbReference type="AlphaFoldDB" id="A0A1H7NNC3"/>
<dbReference type="EMBL" id="FOAD01000003">
    <property type="protein sequence ID" value="SEL24498.1"/>
    <property type="molecule type" value="Genomic_DNA"/>
</dbReference>
<organism evidence="1 2">
    <name type="scientific">Haloferax larsenii</name>
    <dbReference type="NCBI Taxonomy" id="302484"/>
    <lineage>
        <taxon>Archaea</taxon>
        <taxon>Methanobacteriati</taxon>
        <taxon>Methanobacteriota</taxon>
        <taxon>Stenosarchaea group</taxon>
        <taxon>Halobacteria</taxon>
        <taxon>Halobacteriales</taxon>
        <taxon>Haloferacaceae</taxon>
        <taxon>Haloferax</taxon>
    </lineage>
</organism>
<dbReference type="Proteomes" id="UP000183894">
    <property type="component" value="Unassembled WGS sequence"/>
</dbReference>
<name>A0A1H7NNC3_HALLR</name>